<name>A0AAE0M5X8_9PEZI</name>
<keyword evidence="3" id="KW-0732">Signal</keyword>
<evidence type="ECO:0000256" key="1">
    <source>
        <dbReference type="ARBA" id="ARBA00005964"/>
    </source>
</evidence>
<dbReference type="PROSITE" id="PS00122">
    <property type="entry name" value="CARBOXYLESTERASE_B_1"/>
    <property type="match status" value="1"/>
</dbReference>
<dbReference type="InterPro" id="IPR019819">
    <property type="entry name" value="Carboxylesterase_B_CS"/>
</dbReference>
<dbReference type="InterPro" id="IPR019826">
    <property type="entry name" value="Carboxylesterase_B_AS"/>
</dbReference>
<dbReference type="Pfam" id="PF00135">
    <property type="entry name" value="COesterase"/>
    <property type="match status" value="1"/>
</dbReference>
<proteinExistence type="inferred from homology"/>
<reference evidence="6" key="1">
    <citation type="journal article" date="2023" name="Mol. Phylogenet. Evol.">
        <title>Genome-scale phylogeny and comparative genomics of the fungal order Sordariales.</title>
        <authorList>
            <person name="Hensen N."/>
            <person name="Bonometti L."/>
            <person name="Westerberg I."/>
            <person name="Brannstrom I.O."/>
            <person name="Guillou S."/>
            <person name="Cros-Aarteil S."/>
            <person name="Calhoun S."/>
            <person name="Haridas S."/>
            <person name="Kuo A."/>
            <person name="Mondo S."/>
            <person name="Pangilinan J."/>
            <person name="Riley R."/>
            <person name="LaButti K."/>
            <person name="Andreopoulos B."/>
            <person name="Lipzen A."/>
            <person name="Chen C."/>
            <person name="Yan M."/>
            <person name="Daum C."/>
            <person name="Ng V."/>
            <person name="Clum A."/>
            <person name="Steindorff A."/>
            <person name="Ohm R.A."/>
            <person name="Martin F."/>
            <person name="Silar P."/>
            <person name="Natvig D.O."/>
            <person name="Lalanne C."/>
            <person name="Gautier V."/>
            <person name="Ament-Velasquez S.L."/>
            <person name="Kruys A."/>
            <person name="Hutchinson M.I."/>
            <person name="Powell A.J."/>
            <person name="Barry K."/>
            <person name="Miller A.N."/>
            <person name="Grigoriev I.V."/>
            <person name="Debuchy R."/>
            <person name="Gladieux P."/>
            <person name="Hiltunen Thoren M."/>
            <person name="Johannesson H."/>
        </authorList>
    </citation>
    <scope>NUCLEOTIDE SEQUENCE</scope>
    <source>
        <strain evidence="6">CBS 118394</strain>
    </source>
</reference>
<evidence type="ECO:0000256" key="4">
    <source>
        <dbReference type="SAM" id="MobiDB-lite"/>
    </source>
</evidence>
<evidence type="ECO:0000256" key="3">
    <source>
        <dbReference type="RuleBase" id="RU361235"/>
    </source>
</evidence>
<keyword evidence="7" id="KW-1185">Reference proteome</keyword>
<dbReference type="EC" id="3.1.1.-" evidence="3"/>
<evidence type="ECO:0000313" key="7">
    <source>
        <dbReference type="Proteomes" id="UP001283341"/>
    </source>
</evidence>
<dbReference type="EMBL" id="JAUEDM010000004">
    <property type="protein sequence ID" value="KAK3319129.1"/>
    <property type="molecule type" value="Genomic_DNA"/>
</dbReference>
<dbReference type="SUPFAM" id="SSF53474">
    <property type="entry name" value="alpha/beta-Hydrolases"/>
    <property type="match status" value="1"/>
</dbReference>
<reference evidence="6" key="2">
    <citation type="submission" date="2023-06" db="EMBL/GenBank/DDBJ databases">
        <authorList>
            <consortium name="Lawrence Berkeley National Laboratory"/>
            <person name="Haridas S."/>
            <person name="Hensen N."/>
            <person name="Bonometti L."/>
            <person name="Westerberg I."/>
            <person name="Brannstrom I.O."/>
            <person name="Guillou S."/>
            <person name="Cros-Aarteil S."/>
            <person name="Calhoun S."/>
            <person name="Kuo A."/>
            <person name="Mondo S."/>
            <person name="Pangilinan J."/>
            <person name="Riley R."/>
            <person name="Labutti K."/>
            <person name="Andreopoulos B."/>
            <person name="Lipzen A."/>
            <person name="Chen C."/>
            <person name="Yanf M."/>
            <person name="Daum C."/>
            <person name="Ng V."/>
            <person name="Clum A."/>
            <person name="Steindorff A."/>
            <person name="Ohm R."/>
            <person name="Martin F."/>
            <person name="Silar P."/>
            <person name="Natvig D."/>
            <person name="Lalanne C."/>
            <person name="Gautier V."/>
            <person name="Ament-Velasquez S.L."/>
            <person name="Kruys A."/>
            <person name="Hutchinson M.I."/>
            <person name="Powell A.J."/>
            <person name="Barry K."/>
            <person name="Miller A.N."/>
            <person name="Grigoriev I.V."/>
            <person name="Debuchy R."/>
            <person name="Gladieux P."/>
            <person name="Thoren M.H."/>
            <person name="Johannesson H."/>
        </authorList>
    </citation>
    <scope>NUCLEOTIDE SEQUENCE</scope>
    <source>
        <strain evidence="6">CBS 118394</strain>
    </source>
</reference>
<dbReference type="Gene3D" id="3.40.50.1820">
    <property type="entry name" value="alpha/beta hydrolase"/>
    <property type="match status" value="1"/>
</dbReference>
<feature type="chain" id="PRO_5041781222" description="Carboxylic ester hydrolase" evidence="3">
    <location>
        <begin position="19"/>
        <end position="553"/>
    </location>
</feature>
<evidence type="ECO:0000256" key="2">
    <source>
        <dbReference type="ARBA" id="ARBA00022801"/>
    </source>
</evidence>
<sequence length="553" mass="59958">MKAPYSLLLCYCAAAAEGLVTRSRLQQQQQHAARTNSTTSSHGPSVKISQGTVHGKIANSTPNVRQFLGIPYGKPPLGDLRFAPPEPAGPFGDLNAKHLPPSCMQYLSKNPPSIYTQDINEYNLQGLNSSSHAISEDCLTLSIWAPTLASSDDSHEEDDDEKEDEAALPVVMFIYGGAFATGGEDVPYQIPAQWVQRTQRHIVVSFNYRVNIFGFPNAAGLDNGKRNLGLLDQRLAVEWVRDNIAAFGGDPARITLWGQSAGAISAGYYQFAYPSDPIVQGVIMDSGNELLTSSLFMDPTHSNFSYVAERFGCGSIAGDKKMAPADELRCMRGSNVSAQAIENFIQGHDQALELPFIFFAPEVDDVTVFSDYDDRAKRGQVAKIPAILGSNAHDGVAFVWLQPNGVNESAADAVTLGVFFCTAFKAATNRLAAGLPVYRYEYQGNITSVAPQDYLGAYHSSELPMIFGTFDNFRSQDDLTENGRHAAATSRAMQDAWLAFATSGSAGMSAVDWSRYVPGGNVRIFGYDDVPAMSGSLKSTEQLCSRTSNDLDR</sequence>
<dbReference type="InterPro" id="IPR002018">
    <property type="entry name" value="CarbesteraseB"/>
</dbReference>
<comment type="caution">
    <text evidence="6">The sequence shown here is derived from an EMBL/GenBank/DDBJ whole genome shotgun (WGS) entry which is preliminary data.</text>
</comment>
<gene>
    <name evidence="6" type="ORF">B0H66DRAFT_640392</name>
</gene>
<protein>
    <recommendedName>
        <fullName evidence="3">Carboxylic ester hydrolase</fullName>
        <ecNumber evidence="3">3.1.1.-</ecNumber>
    </recommendedName>
</protein>
<dbReference type="InterPro" id="IPR029058">
    <property type="entry name" value="AB_hydrolase_fold"/>
</dbReference>
<dbReference type="Proteomes" id="UP001283341">
    <property type="component" value="Unassembled WGS sequence"/>
</dbReference>
<dbReference type="PROSITE" id="PS00941">
    <property type="entry name" value="CARBOXYLESTERASE_B_2"/>
    <property type="match status" value="1"/>
</dbReference>
<evidence type="ECO:0000313" key="6">
    <source>
        <dbReference type="EMBL" id="KAK3319129.1"/>
    </source>
</evidence>
<dbReference type="AlphaFoldDB" id="A0AAE0M5X8"/>
<feature type="signal peptide" evidence="3">
    <location>
        <begin position="1"/>
        <end position="18"/>
    </location>
</feature>
<comment type="similarity">
    <text evidence="1 3">Belongs to the type-B carboxylesterase/lipase family.</text>
</comment>
<accession>A0AAE0M5X8</accession>
<organism evidence="6 7">
    <name type="scientific">Apodospora peruviana</name>
    <dbReference type="NCBI Taxonomy" id="516989"/>
    <lineage>
        <taxon>Eukaryota</taxon>
        <taxon>Fungi</taxon>
        <taxon>Dikarya</taxon>
        <taxon>Ascomycota</taxon>
        <taxon>Pezizomycotina</taxon>
        <taxon>Sordariomycetes</taxon>
        <taxon>Sordariomycetidae</taxon>
        <taxon>Sordariales</taxon>
        <taxon>Lasiosphaeriaceae</taxon>
        <taxon>Apodospora</taxon>
    </lineage>
</organism>
<dbReference type="GO" id="GO:0016787">
    <property type="term" value="F:hydrolase activity"/>
    <property type="evidence" value="ECO:0007669"/>
    <property type="project" value="UniProtKB-KW"/>
</dbReference>
<keyword evidence="2 3" id="KW-0378">Hydrolase</keyword>
<feature type="domain" description="Carboxylesterase type B" evidence="5">
    <location>
        <begin position="44"/>
        <end position="406"/>
    </location>
</feature>
<feature type="region of interest" description="Disordered" evidence="4">
    <location>
        <begin position="27"/>
        <end position="54"/>
    </location>
</feature>
<dbReference type="InterPro" id="IPR050309">
    <property type="entry name" value="Type-B_Carboxylest/Lipase"/>
</dbReference>
<evidence type="ECO:0000259" key="5">
    <source>
        <dbReference type="Pfam" id="PF00135"/>
    </source>
</evidence>
<dbReference type="PANTHER" id="PTHR11559">
    <property type="entry name" value="CARBOXYLESTERASE"/>
    <property type="match status" value="1"/>
</dbReference>